<evidence type="ECO:0000256" key="4">
    <source>
        <dbReference type="PROSITE-ProRule" id="PRU00221"/>
    </source>
</evidence>
<evidence type="ECO:0000256" key="6">
    <source>
        <dbReference type="SAM" id="MobiDB-lite"/>
    </source>
</evidence>
<evidence type="ECO:0000313" key="8">
    <source>
        <dbReference type="EMBL" id="KAH7568905.1"/>
    </source>
</evidence>
<dbReference type="PROSITE" id="PS50920">
    <property type="entry name" value="SOLCAR"/>
    <property type="match status" value="1"/>
</dbReference>
<name>A0ABQ8HX18_9ROSI</name>
<organism evidence="8 9">
    <name type="scientific">Xanthoceras sorbifolium</name>
    <dbReference type="NCBI Taxonomy" id="99658"/>
    <lineage>
        <taxon>Eukaryota</taxon>
        <taxon>Viridiplantae</taxon>
        <taxon>Streptophyta</taxon>
        <taxon>Embryophyta</taxon>
        <taxon>Tracheophyta</taxon>
        <taxon>Spermatophyta</taxon>
        <taxon>Magnoliopsida</taxon>
        <taxon>eudicotyledons</taxon>
        <taxon>Gunneridae</taxon>
        <taxon>Pentapetalae</taxon>
        <taxon>rosids</taxon>
        <taxon>malvids</taxon>
        <taxon>Sapindales</taxon>
        <taxon>Sapindaceae</taxon>
        <taxon>Xanthoceroideae</taxon>
        <taxon>Xanthoceras</taxon>
    </lineage>
</organism>
<keyword evidence="4" id="KW-0853">WD repeat</keyword>
<dbReference type="PANTHER" id="PTHR44376:SF5">
    <property type="entry name" value="TRANSCRIPTIONAL COREPRESSOR LEUNIG ISOFORM X1"/>
    <property type="match status" value="1"/>
</dbReference>
<dbReference type="InterPro" id="IPR036322">
    <property type="entry name" value="WD40_repeat_dom_sf"/>
</dbReference>
<accession>A0ABQ8HX18</accession>
<dbReference type="Pfam" id="PF00400">
    <property type="entry name" value="WD40"/>
    <property type="match status" value="2"/>
</dbReference>
<dbReference type="InterPro" id="IPR023395">
    <property type="entry name" value="MCP_dom_sf"/>
</dbReference>
<feature type="transmembrane region" description="Helical" evidence="7">
    <location>
        <begin position="679"/>
        <end position="700"/>
    </location>
</feature>
<sequence length="732" mass="82088">MDEREHKRILGQNASLISVTILHYNRGLFSSIAGVQRLGAKSVKRPNVLALSKLGFEFCGHNAEVTSLDFHPVKKEILCSCDALRTIKLWNVNDQTCTGTFKYNEAASSFCWSKDGSQIVSISTKGVRVWLADDGKYFLVRSKNTEMFYSCMFHAIYSQIVILGSDKLSKSGFEFCGHNSENNILSYATMHKPSVNPFLSFSSFVRFDPYSSLNYGIQLTTLAGQFEHMMASYLDWQYNEAASSSCWSKDGSQIISISTKGVRVWSADDGKYFLVRSKNAEMVAKYNCDYALLAIDLLSKLGFEFCGHNAEVTSLDFHPVKKEILCSCDALGTIKLWNVNDQTCTGTFKYNEAASSSCWSKDGSQIISISTKCVRVWSADDGKYFLVRSKNAEIKLGFEFCGHNAEVTLLDFHPVKKEILCSCDALGIIKLWNVNDQTCTTTFKLNKSGFEFCGHNAEFLELWNTTNDLSWTVRAHDGFISSLAGSVTTKMVAKARLDQCVKLWTLEPYQDESEFIGPESVKYKAVPTEKYFWNHQTVAYPMHIREIGDCFAGTVSKEGFVSTVEKHKYKRLAFRVLEVMEFFRNSFNQKKENDGLGDWFTRNLGTVALTGGTTLLVYHLEYARTRLGNDIKISISNRVVTVRQRMMMKSREAIKYKSSIDAFSQILKNEGVKSLYKGASAFVLIQAVVLGFLIVIGNTLSINVSPEKSRSGNQGGHQGSSVSIGKRNWPGQ</sequence>
<dbReference type="SMART" id="SM00320">
    <property type="entry name" value="WD40"/>
    <property type="match status" value="7"/>
</dbReference>
<feature type="repeat" description="WD" evidence="4">
    <location>
        <begin position="400"/>
        <end position="442"/>
    </location>
</feature>
<comment type="subcellular location">
    <subcellularLocation>
        <location evidence="1">Membrane</location>
        <topology evidence="1">Multi-pass membrane protein</topology>
    </subcellularLocation>
</comment>
<dbReference type="EMBL" id="JAFEMO010000006">
    <property type="protein sequence ID" value="KAH7568905.1"/>
    <property type="molecule type" value="Genomic_DNA"/>
</dbReference>
<dbReference type="Gene3D" id="1.50.40.10">
    <property type="entry name" value="Mitochondrial carrier domain"/>
    <property type="match status" value="1"/>
</dbReference>
<feature type="repeat" description="Solcar" evidence="5">
    <location>
        <begin position="597"/>
        <end position="703"/>
    </location>
</feature>
<keyword evidence="7" id="KW-1133">Transmembrane helix</keyword>
<feature type="repeat" description="WD" evidence="4">
    <location>
        <begin position="58"/>
        <end position="100"/>
    </location>
</feature>
<gene>
    <name evidence="8" type="ORF">JRO89_XS06G0070600</name>
</gene>
<dbReference type="SUPFAM" id="SSF103506">
    <property type="entry name" value="Mitochondrial carrier"/>
    <property type="match status" value="1"/>
</dbReference>
<evidence type="ECO:0000256" key="5">
    <source>
        <dbReference type="PROSITE-ProRule" id="PRU00282"/>
    </source>
</evidence>
<dbReference type="Gene3D" id="2.130.10.10">
    <property type="entry name" value="YVTN repeat-like/Quinoprotein amine dehydrogenase"/>
    <property type="match status" value="3"/>
</dbReference>
<evidence type="ECO:0000313" key="9">
    <source>
        <dbReference type="Proteomes" id="UP000827721"/>
    </source>
</evidence>
<keyword evidence="3 5" id="KW-0472">Membrane</keyword>
<feature type="region of interest" description="Disordered" evidence="6">
    <location>
        <begin position="706"/>
        <end position="732"/>
    </location>
</feature>
<protein>
    <submittedName>
        <fullName evidence="8">Uncharacterized protein</fullName>
    </submittedName>
</protein>
<feature type="repeat" description="WD" evidence="4">
    <location>
        <begin position="305"/>
        <end position="347"/>
    </location>
</feature>
<evidence type="ECO:0000256" key="7">
    <source>
        <dbReference type="SAM" id="Phobius"/>
    </source>
</evidence>
<dbReference type="Proteomes" id="UP000827721">
    <property type="component" value="Unassembled WGS sequence"/>
</dbReference>
<evidence type="ECO:0000256" key="1">
    <source>
        <dbReference type="ARBA" id="ARBA00004141"/>
    </source>
</evidence>
<dbReference type="SUPFAM" id="SSF50978">
    <property type="entry name" value="WD40 repeat-like"/>
    <property type="match status" value="1"/>
</dbReference>
<dbReference type="SUPFAM" id="SSF117289">
    <property type="entry name" value="Nucleoporin domain"/>
    <property type="match status" value="1"/>
</dbReference>
<dbReference type="InterPro" id="IPR018108">
    <property type="entry name" value="MCP_transmembrane"/>
</dbReference>
<evidence type="ECO:0000256" key="2">
    <source>
        <dbReference type="ARBA" id="ARBA00022692"/>
    </source>
</evidence>
<evidence type="ECO:0000256" key="3">
    <source>
        <dbReference type="ARBA" id="ARBA00023136"/>
    </source>
</evidence>
<reference evidence="8 9" key="1">
    <citation type="submission" date="2021-02" db="EMBL/GenBank/DDBJ databases">
        <title>Plant Genome Project.</title>
        <authorList>
            <person name="Zhang R.-G."/>
        </authorList>
    </citation>
    <scope>NUCLEOTIDE SEQUENCE [LARGE SCALE GENOMIC DNA]</scope>
    <source>
        <tissue evidence="8">Leaves</tissue>
    </source>
</reference>
<keyword evidence="2 5" id="KW-0812">Transmembrane</keyword>
<dbReference type="InterPro" id="IPR001680">
    <property type="entry name" value="WD40_rpt"/>
</dbReference>
<keyword evidence="9" id="KW-1185">Reference proteome</keyword>
<dbReference type="InterPro" id="IPR044716">
    <property type="entry name" value="LEUNIG-like"/>
</dbReference>
<proteinExistence type="predicted"/>
<dbReference type="Pfam" id="PF00153">
    <property type="entry name" value="Mito_carr"/>
    <property type="match status" value="1"/>
</dbReference>
<comment type="caution">
    <text evidence="8">The sequence shown here is derived from an EMBL/GenBank/DDBJ whole genome shotgun (WGS) entry which is preliminary data.</text>
</comment>
<dbReference type="PROSITE" id="PS50082">
    <property type="entry name" value="WD_REPEATS_2"/>
    <property type="match status" value="3"/>
</dbReference>
<dbReference type="PANTHER" id="PTHR44376">
    <property type="entry name" value="TRANSCRIPTIONAL REGULATOR OF FILAMENTOUS GROWTH FLO8"/>
    <property type="match status" value="1"/>
</dbReference>
<dbReference type="InterPro" id="IPR015943">
    <property type="entry name" value="WD40/YVTN_repeat-like_dom_sf"/>
</dbReference>